<feature type="region of interest" description="Disordered" evidence="2">
    <location>
        <begin position="1"/>
        <end position="63"/>
    </location>
</feature>
<evidence type="ECO:0000313" key="4">
    <source>
        <dbReference type="EMBL" id="TRY55958.1"/>
    </source>
</evidence>
<keyword evidence="5" id="KW-1185">Reference proteome</keyword>
<dbReference type="Pfam" id="PF02181">
    <property type="entry name" value="FH2"/>
    <property type="match status" value="1"/>
</dbReference>
<feature type="compositionally biased region" description="Pro residues" evidence="2">
    <location>
        <begin position="1085"/>
        <end position="1115"/>
    </location>
</feature>
<dbReference type="InterPro" id="IPR001265">
    <property type="entry name" value="Formin_Cappuccino_subfam"/>
</dbReference>
<feature type="compositionally biased region" description="Polar residues" evidence="2">
    <location>
        <begin position="456"/>
        <end position="475"/>
    </location>
</feature>
<feature type="compositionally biased region" description="Polar residues" evidence="2">
    <location>
        <begin position="215"/>
        <end position="232"/>
    </location>
</feature>
<dbReference type="PANTHER" id="PTHR45920:SF7">
    <property type="entry name" value="FORMIN-G"/>
    <property type="match status" value="1"/>
</dbReference>
<organism evidence="4 5">
    <name type="scientific">Danionella cerebrum</name>
    <dbReference type="NCBI Taxonomy" id="2873325"/>
    <lineage>
        <taxon>Eukaryota</taxon>
        <taxon>Metazoa</taxon>
        <taxon>Chordata</taxon>
        <taxon>Craniata</taxon>
        <taxon>Vertebrata</taxon>
        <taxon>Euteleostomi</taxon>
        <taxon>Actinopterygii</taxon>
        <taxon>Neopterygii</taxon>
        <taxon>Teleostei</taxon>
        <taxon>Ostariophysi</taxon>
        <taxon>Cypriniformes</taxon>
        <taxon>Danionidae</taxon>
        <taxon>Danioninae</taxon>
        <taxon>Danionella</taxon>
    </lineage>
</organism>
<evidence type="ECO:0000259" key="3">
    <source>
        <dbReference type="PROSITE" id="PS51444"/>
    </source>
</evidence>
<feature type="compositionally biased region" description="Basic and acidic residues" evidence="2">
    <location>
        <begin position="570"/>
        <end position="585"/>
    </location>
</feature>
<evidence type="ECO:0000313" key="5">
    <source>
        <dbReference type="Proteomes" id="UP000316079"/>
    </source>
</evidence>
<protein>
    <recommendedName>
        <fullName evidence="3">FH2 domain-containing protein</fullName>
    </recommendedName>
</protein>
<feature type="region of interest" description="Disordered" evidence="2">
    <location>
        <begin position="1085"/>
        <end position="1163"/>
    </location>
</feature>
<name>A0A553MRZ7_9TELE</name>
<dbReference type="GO" id="GO:0030866">
    <property type="term" value="P:cortical actin cytoskeleton organization"/>
    <property type="evidence" value="ECO:0007669"/>
    <property type="project" value="TreeGrafter"/>
</dbReference>
<evidence type="ECO:0000256" key="1">
    <source>
        <dbReference type="ARBA" id="ARBA00005271"/>
    </source>
</evidence>
<dbReference type="OrthoDB" id="427644at2759"/>
<dbReference type="PANTHER" id="PTHR45920">
    <property type="entry name" value="FORMIN HOMOLOGY 2 DOMAIN CONTAINING, ISOFORM I"/>
    <property type="match status" value="1"/>
</dbReference>
<evidence type="ECO:0000256" key="2">
    <source>
        <dbReference type="SAM" id="MobiDB-lite"/>
    </source>
</evidence>
<dbReference type="InterPro" id="IPR015425">
    <property type="entry name" value="FH2_Formin"/>
</dbReference>
<dbReference type="STRING" id="623744.A0A553MRZ7"/>
<reference evidence="4 5" key="1">
    <citation type="journal article" date="2019" name="Sci. Data">
        <title>Hybrid genome assembly and annotation of Danionella translucida.</title>
        <authorList>
            <person name="Kadobianskyi M."/>
            <person name="Schulze L."/>
            <person name="Schuelke M."/>
            <person name="Judkewitz B."/>
        </authorList>
    </citation>
    <scope>NUCLEOTIDE SEQUENCE [LARGE SCALE GENOMIC DNA]</scope>
    <source>
        <strain evidence="4 5">Bolton</strain>
    </source>
</reference>
<feature type="compositionally biased region" description="Basic and acidic residues" evidence="2">
    <location>
        <begin position="369"/>
        <end position="396"/>
    </location>
</feature>
<sequence length="1677" mass="188331">MIKKRLNSNAEQPTERDMKNKRTQPESLEIQEPSVVSWSLEEDQSSESSDYDNGFDSYGTQNRPDLMKPTENFFHEMPHKVHQPDLCKIDCVDHEEARTRVREKIDEVEDIIHRILCNSITSTSIRHMENLPLKGPAFISEMHNIPFISPDPGTALSASLSLSPSCLSSLKPQSQYRILPLPEEEEEDCTIICLTDGSKSIKSHGEIRTAAGSESRASLSRTQQKPSTIPNNPTVVEAKNRLSANEKLTFEQNVSNKHGIRDQSISASEDYPYHAISKKAILEKMEKAEESQDINFYHSLRKTGGGNDQKIDFRRREAFDEQDEKHISSTEMTRETDLSFKKEEADFDMKAIVQTKSCYTEAGCSGNLEDPKTDIEDDKPRGSREFVTKDNEDLSKNEPIQDIFVEESEIGEPSGVTQTESVDKENKTSIVKSTNKEIMKSFRDWSEKRPLEDLTDLTNNEISTGSQQDSEGNSQETKDGETKQILFIDSNDRSLTNKTVCSSDPTASTITDLATLSDNATISAELSHDAKSIKDAFNVISGEAELDKPSPFQRTYFETEGGISEDLELNETKEHSSNSSKDSERELVAVHNNEMGIQRVGEINGDREDTVFKSTETRKVVKDKSIQLSSIFTGLLNPKKASEDNKIQERQPNPGKECISGQLMKDEVKVDFLEQFTQFLHKGEGKRKHESIASIEQSPVIQDTLDNSRDQFSACSEKTQKSANPETALDVLKAFFTVKSTKNDSSNRKDPIAQKRKINKDKDAIRAFFDRTAKFPDSKEATETKTEGIDEHIPKRLQTVWPPPKPKDEEEKIRLKYTEADHQAALLQLKREFNEEVEKLQSDFRLEIFRLQEKNEQDLSQLCATIAGLHRDKNKVAHKDHRDAAVSTEECVKPWAFHSVYVQTDKEVFVEHENSKATHAENPLNNSDLDNSTKSVTHKQKTVLHSSLLQPDSFHVEMTSRRNTPQQCSPSPSCLSAQTLDQDLNVTPTSSPPLPTRLLKPPFGAQSAQIIPCPQKILQYIPLPPPLPIHHTITPPPTPPILNSNPPPPPIHNYIPAQPPPSLNSILPQSPSPIPPPTPILNSISPPPPTPILNSIPPPPPPILNSISPPPPPPSLNSILPQSPSPIPPPTSILNSISPPPPPPSLNSILPPSPPPILNSIPPPPPPPILNSIPPPPPPPLLNSIPPPPPPPILNSIPPPPSVVSIFHSKKEEGHRKPTLEPLYPMKPLYWARIQIYDNRNNMLWGVLKEPEINTNEFAELFAKDTLSTKRKPLSAANEKAKTKKVVKLLDGKRSQAVGILISSLHLDMQDIQQAVLNLDSSVVDLDAIEALYENRAQPEELEKIKKHYETSDEEQVKLLDKPEQFLYELSQIPEFSSRVHCFIFQSKFTDTIVTIQRKTEIILRVCKFLLEKDSVRAVMGLVLALGNYMNGGSRARGQADGFGLEILPKLKDVKSRGNKMSLLDYIVYYYLHHDDEFDDLSKDLKKLSIELTACKKDALTVCTSSSPEHIHPFKEKIDIFIGNGEHNPHYLSDENLSLKFSFLAFIPSAHTAIPSYKPDILQSWGMSSTCPFGDLISVCDSLPVQDSCFSYLVEYFGLQPRCGEKENHVFTIWFEFCNDFKVRWKRENKAISKQRIKEAKQSVRSMTAEKKIETRRADANGLKERLRLKEESLISS</sequence>
<gene>
    <name evidence="4" type="ORF">DNTS_011343</name>
</gene>
<accession>A0A553MRZ7</accession>
<dbReference type="PROSITE" id="PS51444">
    <property type="entry name" value="FH2"/>
    <property type="match status" value="1"/>
</dbReference>
<dbReference type="EMBL" id="SRMA01027302">
    <property type="protein sequence ID" value="TRY55958.1"/>
    <property type="molecule type" value="Genomic_DNA"/>
</dbReference>
<feature type="compositionally biased region" description="Pro residues" evidence="2">
    <location>
        <begin position="1138"/>
        <end position="1163"/>
    </location>
</feature>
<dbReference type="Gene3D" id="1.20.58.2220">
    <property type="entry name" value="Formin, FH2 domain"/>
    <property type="match status" value="1"/>
</dbReference>
<dbReference type="GO" id="GO:0008017">
    <property type="term" value="F:microtubule binding"/>
    <property type="evidence" value="ECO:0007669"/>
    <property type="project" value="InterPro"/>
</dbReference>
<feature type="compositionally biased region" description="Basic and acidic residues" evidence="2">
    <location>
        <begin position="434"/>
        <end position="452"/>
    </location>
</feature>
<proteinExistence type="inferred from homology"/>
<feature type="region of interest" description="Disordered" evidence="2">
    <location>
        <begin position="204"/>
        <end position="232"/>
    </location>
</feature>
<feature type="compositionally biased region" description="Basic and acidic residues" evidence="2">
    <location>
        <begin position="13"/>
        <end position="24"/>
    </location>
</feature>
<dbReference type="InterPro" id="IPR042201">
    <property type="entry name" value="FH2_Formin_sf"/>
</dbReference>
<dbReference type="Proteomes" id="UP000316079">
    <property type="component" value="Unassembled WGS sequence"/>
</dbReference>
<comment type="caution">
    <text evidence="4">The sequence shown here is derived from an EMBL/GenBank/DDBJ whole genome shotgun (WGS) entry which is preliminary data.</text>
</comment>
<dbReference type="GO" id="GO:0005884">
    <property type="term" value="C:actin filament"/>
    <property type="evidence" value="ECO:0007669"/>
    <property type="project" value="InterPro"/>
</dbReference>
<dbReference type="GO" id="GO:0051015">
    <property type="term" value="F:actin filament binding"/>
    <property type="evidence" value="ECO:0007669"/>
    <property type="project" value="TreeGrafter"/>
</dbReference>
<feature type="region of interest" description="Disordered" evidence="2">
    <location>
        <begin position="562"/>
        <end position="585"/>
    </location>
</feature>
<dbReference type="PRINTS" id="PR00828">
    <property type="entry name" value="FORMIN"/>
</dbReference>
<comment type="similarity">
    <text evidence="1">Belongs to the formin homology family. Cappuccino subfamily.</text>
</comment>
<feature type="domain" description="FH2" evidence="3">
    <location>
        <begin position="1216"/>
        <end position="1647"/>
    </location>
</feature>
<dbReference type="GO" id="GO:0005737">
    <property type="term" value="C:cytoplasm"/>
    <property type="evidence" value="ECO:0007669"/>
    <property type="project" value="UniProtKB-ARBA"/>
</dbReference>
<dbReference type="SUPFAM" id="SSF101447">
    <property type="entry name" value="Formin homology 2 domain (FH2 domain)"/>
    <property type="match status" value="1"/>
</dbReference>
<dbReference type="SMART" id="SM00498">
    <property type="entry name" value="FH2"/>
    <property type="match status" value="1"/>
</dbReference>
<dbReference type="GO" id="GO:0045010">
    <property type="term" value="P:actin nucleation"/>
    <property type="evidence" value="ECO:0007669"/>
    <property type="project" value="InterPro"/>
</dbReference>
<feature type="region of interest" description="Disordered" evidence="2">
    <location>
        <begin position="318"/>
        <end position="337"/>
    </location>
</feature>
<feature type="region of interest" description="Disordered" evidence="2">
    <location>
        <begin position="365"/>
        <end position="490"/>
    </location>
</feature>